<reference evidence="2 3" key="2">
    <citation type="journal article" date="2008" name="BMC Genomics">
        <title>Comparative genomics-based investigation of resequencing targets in Vibrio fischeri: focus on point miscalls and artefactual expansions.</title>
        <authorList>
            <person name="Mandel M.J."/>
            <person name="Stabb E.V."/>
            <person name="Ruby E.G."/>
        </authorList>
    </citation>
    <scope>NUCLEOTIDE SEQUENCE [LARGE SCALE GENOMIC DNA]</scope>
    <source>
        <strain evidence="3">ATCC 700601 / ES114</strain>
    </source>
</reference>
<dbReference type="EnsemblBacteria" id="AAW88279">
    <property type="protein sequence ID" value="AAW88279"/>
    <property type="gene ID" value="VF_B0037"/>
</dbReference>
<keyword evidence="1" id="KW-1133">Transmembrane helix</keyword>
<dbReference type="KEGG" id="vfi:VF_B0037"/>
<keyword evidence="2" id="KW-0614">Plasmid</keyword>
<gene>
    <name evidence="2" type="ordered locus">VF_B0037</name>
</gene>
<dbReference type="HOGENOM" id="CLU_1309672_0_0_6"/>
<evidence type="ECO:0000313" key="3">
    <source>
        <dbReference type="Proteomes" id="UP000000537"/>
    </source>
</evidence>
<dbReference type="RefSeq" id="WP_011263995.1">
    <property type="nucleotide sequence ID" value="NC_006842.1"/>
</dbReference>
<organism evidence="2 3">
    <name type="scientific">Aliivibrio fischeri (strain ATCC 700601 / ES114)</name>
    <name type="common">Vibrio fischeri</name>
    <dbReference type="NCBI Taxonomy" id="312309"/>
    <lineage>
        <taxon>Bacteria</taxon>
        <taxon>Pseudomonadati</taxon>
        <taxon>Pseudomonadota</taxon>
        <taxon>Gammaproteobacteria</taxon>
        <taxon>Vibrionales</taxon>
        <taxon>Vibrionaceae</taxon>
        <taxon>Aliivibrio</taxon>
    </lineage>
</organism>
<feature type="transmembrane region" description="Helical" evidence="1">
    <location>
        <begin position="6"/>
        <end position="26"/>
    </location>
</feature>
<geneLocation type="plasmid" evidence="2 3">
    <name>pES100</name>
</geneLocation>
<dbReference type="PATRIC" id="fig|312309.11.peg.3806"/>
<evidence type="ECO:0000256" key="1">
    <source>
        <dbReference type="SAM" id="Phobius"/>
    </source>
</evidence>
<keyword evidence="1" id="KW-0812">Transmembrane</keyword>
<dbReference type="AlphaFoldDB" id="Q5DY67"/>
<dbReference type="GeneID" id="54166530"/>
<proteinExistence type="predicted"/>
<accession>Q5DY67</accession>
<keyword evidence="3" id="KW-1185">Reference proteome</keyword>
<keyword evidence="1" id="KW-0472">Membrane</keyword>
<evidence type="ECO:0000313" key="2">
    <source>
        <dbReference type="EMBL" id="AAW88279.1"/>
    </source>
</evidence>
<reference evidence="2 3" key="1">
    <citation type="journal article" date="2005" name="Proc. Natl. Acad. Sci. U.S.A.">
        <title>Complete genome sequence of Vibrio fischeri: a symbiotic bacterium with pathogenic congeners.</title>
        <authorList>
            <person name="Ruby E.G."/>
            <person name="Urbanowski M."/>
            <person name="Campbell J."/>
            <person name="Dunn A."/>
            <person name="Faini M."/>
            <person name="Gunsalus R."/>
            <person name="Lostroh P."/>
            <person name="Lupp C."/>
            <person name="McCann J."/>
            <person name="Millikan D."/>
            <person name="Schaefer A."/>
            <person name="Stabb E."/>
            <person name="Stevens A."/>
            <person name="Visick K."/>
            <person name="Whistler C."/>
            <person name="Greenberg E.P."/>
        </authorList>
    </citation>
    <scope>NUCLEOTIDE SEQUENCE [LARGE SCALE GENOMIC DNA]</scope>
    <source>
        <strain evidence="3">ATCC 700601 / ES114</strain>
    </source>
</reference>
<sequence length="210" mass="24200">MLLLFLELISIPIMLIAMFFSIYIIQTTPSTIHNLNHRYQKTGGIGIAIICTTLLGLPEPNYLLYGLIIGFLIFHFFYGFSVTSTRTQSLVIVPSLLNKHQVQVHLATLSQPFTRNVYNDLFLVIEELKATNVRTVILVSPMFSKKTELRNTLFFESILKKRNIALESHPVAFYTKPWSCFLLGIQKYLLQIPSIQSLPLTRWHKYTLHI</sequence>
<dbReference type="EMBL" id="CP000022">
    <property type="protein sequence ID" value="AAW88279.1"/>
    <property type="molecule type" value="Genomic_DNA"/>
</dbReference>
<name>Q5DY67_ALIF1</name>
<feature type="transmembrane region" description="Helical" evidence="1">
    <location>
        <begin position="62"/>
        <end position="80"/>
    </location>
</feature>
<protein>
    <submittedName>
        <fullName evidence="2">Uncharacterized protein</fullName>
    </submittedName>
</protein>
<dbReference type="Proteomes" id="UP000000537">
    <property type="component" value="Plasmid pES100"/>
</dbReference>
<dbReference type="OrthoDB" id="9995228at2"/>